<dbReference type="InterPro" id="IPR012902">
    <property type="entry name" value="N_methyl_site"/>
</dbReference>
<keyword evidence="3" id="KW-0472">Membrane</keyword>
<dbReference type="Pfam" id="PF07963">
    <property type="entry name" value="N_methyl"/>
    <property type="match status" value="1"/>
</dbReference>
<dbReference type="GO" id="GO:0030420">
    <property type="term" value="P:establishment of competence for transformation"/>
    <property type="evidence" value="ECO:0007669"/>
    <property type="project" value="UniProtKB-KW"/>
</dbReference>
<keyword evidence="2" id="KW-0178">Competence</keyword>
<comment type="caution">
    <text evidence="4">The sequence shown here is derived from an EMBL/GenBank/DDBJ whole genome shotgun (WGS) entry which is preliminary data.</text>
</comment>
<dbReference type="Proteomes" id="UP000658382">
    <property type="component" value="Unassembled WGS sequence"/>
</dbReference>
<keyword evidence="3" id="KW-1133">Transmembrane helix</keyword>
<evidence type="ECO:0000256" key="1">
    <source>
        <dbReference type="ARBA" id="ARBA00004241"/>
    </source>
</evidence>
<reference evidence="4" key="2">
    <citation type="submission" date="2020-09" db="EMBL/GenBank/DDBJ databases">
        <authorList>
            <person name="Sun Q."/>
            <person name="Ohkuma M."/>
        </authorList>
    </citation>
    <scope>NUCLEOTIDE SEQUENCE</scope>
    <source>
        <strain evidence="4">JCM 12580</strain>
    </source>
</reference>
<keyword evidence="5" id="KW-1185">Reference proteome</keyword>
<accession>A0A917V0B0</accession>
<organism evidence="4 5">
    <name type="scientific">Lentibacillus kapialis</name>
    <dbReference type="NCBI Taxonomy" id="340214"/>
    <lineage>
        <taxon>Bacteria</taxon>
        <taxon>Bacillati</taxon>
        <taxon>Bacillota</taxon>
        <taxon>Bacilli</taxon>
        <taxon>Bacillales</taxon>
        <taxon>Bacillaceae</taxon>
        <taxon>Lentibacillus</taxon>
    </lineage>
</organism>
<keyword evidence="3" id="KW-0812">Transmembrane</keyword>
<dbReference type="GO" id="GO:0009986">
    <property type="term" value="C:cell surface"/>
    <property type="evidence" value="ECO:0007669"/>
    <property type="project" value="UniProtKB-SubCell"/>
</dbReference>
<evidence type="ECO:0000256" key="3">
    <source>
        <dbReference type="SAM" id="Phobius"/>
    </source>
</evidence>
<dbReference type="RefSeq" id="WP_188633614.1">
    <property type="nucleotide sequence ID" value="NZ_BMNQ01000047.1"/>
</dbReference>
<name>A0A917V0B0_9BACI</name>
<evidence type="ECO:0000313" key="4">
    <source>
        <dbReference type="EMBL" id="GGK03240.1"/>
    </source>
</evidence>
<dbReference type="EMBL" id="BMNQ01000047">
    <property type="protein sequence ID" value="GGK03240.1"/>
    <property type="molecule type" value="Genomic_DNA"/>
</dbReference>
<evidence type="ECO:0000256" key="2">
    <source>
        <dbReference type="ARBA" id="ARBA00023287"/>
    </source>
</evidence>
<proteinExistence type="predicted"/>
<gene>
    <name evidence="4" type="ORF">GCM10007063_26810</name>
</gene>
<evidence type="ECO:0000313" key="5">
    <source>
        <dbReference type="Proteomes" id="UP000658382"/>
    </source>
</evidence>
<protein>
    <submittedName>
        <fullName evidence="4">Uncharacterized protein</fullName>
    </submittedName>
</protein>
<reference evidence="4" key="1">
    <citation type="journal article" date="2014" name="Int. J. Syst. Evol. Microbiol.">
        <title>Complete genome sequence of Corynebacterium casei LMG S-19264T (=DSM 44701T), isolated from a smear-ripened cheese.</title>
        <authorList>
            <consortium name="US DOE Joint Genome Institute (JGI-PGF)"/>
            <person name="Walter F."/>
            <person name="Albersmeier A."/>
            <person name="Kalinowski J."/>
            <person name="Ruckert C."/>
        </authorList>
    </citation>
    <scope>NUCLEOTIDE SEQUENCE</scope>
    <source>
        <strain evidence="4">JCM 12580</strain>
    </source>
</reference>
<comment type="subcellular location">
    <subcellularLocation>
        <location evidence="1">Cell surface</location>
    </subcellularLocation>
</comment>
<sequence>MKNSNGFSLIESLVAASLLMMVITTVIPLTSLLLHERETLQQKQNISGELHHQLQTFLREEQTNLPHRLLKTIDGTEAEFRFIAESNLVKGCATWKNANERESQFCLYGYQQR</sequence>
<dbReference type="AlphaFoldDB" id="A0A917V0B0"/>
<feature type="transmembrane region" description="Helical" evidence="3">
    <location>
        <begin position="12"/>
        <end position="34"/>
    </location>
</feature>